<gene>
    <name evidence="6" type="primary">VV21004</name>
    <name evidence="6" type="ordered locus">PBPRB1124</name>
</gene>
<dbReference type="HOGENOM" id="CLU_000604_1_22_6"/>
<dbReference type="InterPro" id="IPR017911">
    <property type="entry name" value="MacB-like_ATP-bd"/>
</dbReference>
<dbReference type="STRING" id="298386.PBPRB1124"/>
<dbReference type="GO" id="GO:0005524">
    <property type="term" value="F:ATP binding"/>
    <property type="evidence" value="ECO:0007669"/>
    <property type="project" value="UniProtKB-KW"/>
</dbReference>
<evidence type="ECO:0000259" key="5">
    <source>
        <dbReference type="PROSITE" id="PS50893"/>
    </source>
</evidence>
<accession>Q6LI84</accession>
<dbReference type="InterPro" id="IPR003593">
    <property type="entry name" value="AAA+_ATPase"/>
</dbReference>
<dbReference type="eggNOG" id="COG1136">
    <property type="taxonomic scope" value="Bacteria"/>
</dbReference>
<dbReference type="PANTHER" id="PTHR24220">
    <property type="entry name" value="IMPORT ATP-BINDING PROTEIN"/>
    <property type="match status" value="1"/>
</dbReference>
<evidence type="ECO:0000256" key="4">
    <source>
        <dbReference type="ARBA" id="ARBA00038388"/>
    </source>
</evidence>
<dbReference type="PROSITE" id="PS00211">
    <property type="entry name" value="ABC_TRANSPORTER_1"/>
    <property type="match status" value="1"/>
</dbReference>
<dbReference type="GO" id="GO:0005886">
    <property type="term" value="C:plasma membrane"/>
    <property type="evidence" value="ECO:0007669"/>
    <property type="project" value="TreeGrafter"/>
</dbReference>
<dbReference type="InterPro" id="IPR015854">
    <property type="entry name" value="ABC_transpr_LolD-like"/>
</dbReference>
<dbReference type="CDD" id="cd03255">
    <property type="entry name" value="ABC_MJ0796_LolCDE_FtsE"/>
    <property type="match status" value="1"/>
</dbReference>
<evidence type="ECO:0000313" key="6">
    <source>
        <dbReference type="EMBL" id="CAG22996.1"/>
    </source>
</evidence>
<dbReference type="Gene3D" id="3.40.50.300">
    <property type="entry name" value="P-loop containing nucleotide triphosphate hydrolases"/>
    <property type="match status" value="1"/>
</dbReference>
<comment type="similarity">
    <text evidence="4">Belongs to the ABC transporter superfamily. Macrolide exporter (TC 3.A.1.122) family.</text>
</comment>
<keyword evidence="3 6" id="KW-0067">ATP-binding</keyword>
<keyword evidence="7" id="KW-1185">Reference proteome</keyword>
<dbReference type="InterPro" id="IPR003439">
    <property type="entry name" value="ABC_transporter-like_ATP-bd"/>
</dbReference>
<sequence length="227" mass="25351">MSIQINQLCKTYNPESDFPVHAVKSLDLTIEQGEFVAVVGPSGSGKTTLLNMLGGIDVPTSGEVKIDGNDICHLSEKDLIAFRRDHIGFIFQDYSLLPVLTALENVEFVMQLQGHKEAECRERASDLLEQVGLAEQLHKRPTKLSGGQQQRVAVARALAPRPRFVMADEPTANLDARSTAELLDIMQQLNQQEGTTFIFSTHDPRVIKRARRVIVFEDGQLTEDRRQ</sequence>
<dbReference type="AlphaFoldDB" id="Q6LI84"/>
<evidence type="ECO:0000256" key="3">
    <source>
        <dbReference type="ARBA" id="ARBA00022840"/>
    </source>
</evidence>
<reference evidence="7" key="1">
    <citation type="journal article" date="2005" name="Science">
        <title>Life at depth: Photobacterium profundum genome sequence and expression analysis.</title>
        <authorList>
            <person name="Vezzi A."/>
            <person name="Campanaro S."/>
            <person name="D'Angelo M."/>
            <person name="Simonato F."/>
            <person name="Vitulo N."/>
            <person name="Lauro F.M."/>
            <person name="Cestaro A."/>
            <person name="Malacrida G."/>
            <person name="Simionati B."/>
            <person name="Cannata N."/>
            <person name="Romualdi C."/>
            <person name="Bartlett D.H."/>
            <person name="Valle G."/>
        </authorList>
    </citation>
    <scope>NUCLEOTIDE SEQUENCE [LARGE SCALE GENOMIC DNA]</scope>
    <source>
        <strain evidence="7">ATCC BAA-1253 / SS9</strain>
    </source>
</reference>
<dbReference type="Pfam" id="PF00005">
    <property type="entry name" value="ABC_tran"/>
    <property type="match status" value="1"/>
</dbReference>
<protein>
    <submittedName>
        <fullName evidence="6">ABC transporter, ATP-binding protein</fullName>
    </submittedName>
</protein>
<proteinExistence type="inferred from homology"/>
<dbReference type="FunFam" id="3.40.50.300:FF:000032">
    <property type="entry name" value="Export ABC transporter ATP-binding protein"/>
    <property type="match status" value="1"/>
</dbReference>
<evidence type="ECO:0000256" key="1">
    <source>
        <dbReference type="ARBA" id="ARBA00022448"/>
    </source>
</evidence>
<dbReference type="PROSITE" id="PS50893">
    <property type="entry name" value="ABC_TRANSPORTER_2"/>
    <property type="match status" value="1"/>
</dbReference>
<dbReference type="InterPro" id="IPR017871">
    <property type="entry name" value="ABC_transporter-like_CS"/>
</dbReference>
<evidence type="ECO:0000313" key="7">
    <source>
        <dbReference type="Proteomes" id="UP000000593"/>
    </source>
</evidence>
<dbReference type="GO" id="GO:0016887">
    <property type="term" value="F:ATP hydrolysis activity"/>
    <property type="evidence" value="ECO:0007669"/>
    <property type="project" value="InterPro"/>
</dbReference>
<dbReference type="EMBL" id="CR378678">
    <property type="protein sequence ID" value="CAG22996.1"/>
    <property type="molecule type" value="Genomic_DNA"/>
</dbReference>
<dbReference type="SUPFAM" id="SSF52540">
    <property type="entry name" value="P-loop containing nucleoside triphosphate hydrolases"/>
    <property type="match status" value="1"/>
</dbReference>
<name>Q6LI84_PHOPR</name>
<keyword evidence="1" id="KW-0813">Transport</keyword>
<dbReference type="Proteomes" id="UP000000593">
    <property type="component" value="Chromosome 2"/>
</dbReference>
<evidence type="ECO:0000256" key="2">
    <source>
        <dbReference type="ARBA" id="ARBA00022741"/>
    </source>
</evidence>
<dbReference type="GO" id="GO:1902495">
    <property type="term" value="C:transmembrane transporter complex"/>
    <property type="evidence" value="ECO:0007669"/>
    <property type="project" value="UniProtKB-ARBA"/>
</dbReference>
<dbReference type="RefSeq" id="WP_011221186.1">
    <property type="nucleotide sequence ID" value="NC_006371.1"/>
</dbReference>
<dbReference type="SMART" id="SM00382">
    <property type="entry name" value="AAA"/>
    <property type="match status" value="1"/>
</dbReference>
<organism evidence="6 7">
    <name type="scientific">Photobacterium profundum (strain SS9)</name>
    <dbReference type="NCBI Taxonomy" id="298386"/>
    <lineage>
        <taxon>Bacteria</taxon>
        <taxon>Pseudomonadati</taxon>
        <taxon>Pseudomonadota</taxon>
        <taxon>Gammaproteobacteria</taxon>
        <taxon>Vibrionales</taxon>
        <taxon>Vibrionaceae</taxon>
        <taxon>Photobacterium</taxon>
    </lineage>
</organism>
<dbReference type="KEGG" id="ppr:PBPRB1124"/>
<dbReference type="GO" id="GO:0022857">
    <property type="term" value="F:transmembrane transporter activity"/>
    <property type="evidence" value="ECO:0007669"/>
    <property type="project" value="UniProtKB-ARBA"/>
</dbReference>
<keyword evidence="2" id="KW-0547">Nucleotide-binding</keyword>
<dbReference type="InterPro" id="IPR027417">
    <property type="entry name" value="P-loop_NTPase"/>
</dbReference>
<feature type="domain" description="ABC transporter" evidence="5">
    <location>
        <begin position="3"/>
        <end position="227"/>
    </location>
</feature>